<evidence type="ECO:0000256" key="6">
    <source>
        <dbReference type="ARBA" id="ARBA00022970"/>
    </source>
</evidence>
<proteinExistence type="inferred from homology"/>
<dbReference type="GO" id="GO:0015818">
    <property type="term" value="P:isoleucine transport"/>
    <property type="evidence" value="ECO:0007669"/>
    <property type="project" value="TreeGrafter"/>
</dbReference>
<feature type="transmembrane region" description="Helical" evidence="9">
    <location>
        <begin position="12"/>
        <end position="29"/>
    </location>
</feature>
<feature type="transmembrane region" description="Helical" evidence="9">
    <location>
        <begin position="153"/>
        <end position="171"/>
    </location>
</feature>
<keyword evidence="7 9" id="KW-1133">Transmembrane helix</keyword>
<feature type="transmembrane region" description="Helical" evidence="9">
    <location>
        <begin position="122"/>
        <end position="141"/>
    </location>
</feature>
<evidence type="ECO:0000256" key="2">
    <source>
        <dbReference type="ARBA" id="ARBA00008540"/>
    </source>
</evidence>
<comment type="caution">
    <text evidence="10">The sequence shown here is derived from an EMBL/GenBank/DDBJ whole genome shotgun (WGS) entry which is preliminary data.</text>
</comment>
<keyword evidence="3 9" id="KW-0813">Transport</keyword>
<evidence type="ECO:0000256" key="3">
    <source>
        <dbReference type="ARBA" id="ARBA00022448"/>
    </source>
</evidence>
<dbReference type="GO" id="GO:0015188">
    <property type="term" value="F:L-isoleucine transmembrane transporter activity"/>
    <property type="evidence" value="ECO:0007669"/>
    <property type="project" value="TreeGrafter"/>
</dbReference>
<dbReference type="GO" id="GO:0005304">
    <property type="term" value="F:L-valine transmembrane transporter activity"/>
    <property type="evidence" value="ECO:0007669"/>
    <property type="project" value="TreeGrafter"/>
</dbReference>
<keyword evidence="4" id="KW-1003">Cell membrane</keyword>
<dbReference type="GO" id="GO:0005886">
    <property type="term" value="C:plasma membrane"/>
    <property type="evidence" value="ECO:0007669"/>
    <property type="project" value="UniProtKB-SubCell"/>
</dbReference>
<gene>
    <name evidence="10" type="primary">brnQ</name>
    <name evidence="10" type="ORF">H9911_06895</name>
</gene>
<evidence type="ECO:0000313" key="10">
    <source>
        <dbReference type="EMBL" id="HJD34247.1"/>
    </source>
</evidence>
<evidence type="ECO:0000256" key="1">
    <source>
        <dbReference type="ARBA" id="ARBA00004651"/>
    </source>
</evidence>
<sequence>MKRSLDRRETVFVASMLFGMFFGAGNLIFPVSMGQLAGENMWQAAAGFLVTGVGLPLLGVAALGISREDGLMGLSSRVGRGYGKFFTCVLYLTIGPFFAIPRCATVAYTVGVERVIPENAQTAVLAGFSLLFFAAVLFFSLRPGEILTWIGKVLNPLFLLFLGILVIRAMISPMGSISGTAPQGAYAAGAFYQGFLEGYNTMDALAGLAFGIIVVNVIRGLGVENPGDVAKNTVRSGILSSVLMAVIYVLVTIVGAQSLGEFSPSANGGEALALIAEYYFGPAGAVILAATVTLACLKTAVGLITSCSETFREIFPKGPSYRVWAILFSTLSFLIANLGLGAIVSWSEPVLRFLYPLAITLILLTLSGGSFRNDGRVYRWVTGFTAAAAAVDFINALPGQAAAVLHLEKAALAAENILPFSENGFGWTCPALLGLAIGILHCSCVKNRKKRGKAG</sequence>
<reference evidence="10" key="1">
    <citation type="journal article" date="2021" name="PeerJ">
        <title>Extensive microbial diversity within the chicken gut microbiome revealed by metagenomics and culture.</title>
        <authorList>
            <person name="Gilroy R."/>
            <person name="Ravi A."/>
            <person name="Getino M."/>
            <person name="Pursley I."/>
            <person name="Horton D.L."/>
            <person name="Alikhan N.F."/>
            <person name="Baker D."/>
            <person name="Gharbi K."/>
            <person name="Hall N."/>
            <person name="Watson M."/>
            <person name="Adriaenssens E.M."/>
            <person name="Foster-Nyarko E."/>
            <person name="Jarju S."/>
            <person name="Secka A."/>
            <person name="Antonio M."/>
            <person name="Oren A."/>
            <person name="Chaudhuri R.R."/>
            <person name="La Ragione R."/>
            <person name="Hildebrand F."/>
            <person name="Pallen M.J."/>
        </authorList>
    </citation>
    <scope>NUCLEOTIDE SEQUENCE</scope>
    <source>
        <strain evidence="10">ChiGjej3B3-11674</strain>
    </source>
</reference>
<feature type="transmembrane region" description="Helical" evidence="9">
    <location>
        <begin position="324"/>
        <end position="347"/>
    </location>
</feature>
<comment type="similarity">
    <text evidence="2 9">Belongs to the branched chain amino acid transporter family.</text>
</comment>
<evidence type="ECO:0000256" key="7">
    <source>
        <dbReference type="ARBA" id="ARBA00022989"/>
    </source>
</evidence>
<comment type="subcellular location">
    <subcellularLocation>
        <location evidence="1 9">Cell membrane</location>
        <topology evidence="1 9">Multi-pass membrane protein</topology>
    </subcellularLocation>
</comment>
<feature type="transmembrane region" description="Helical" evidence="9">
    <location>
        <begin position="279"/>
        <end position="304"/>
    </location>
</feature>
<dbReference type="NCBIfam" id="TIGR00796">
    <property type="entry name" value="livcs"/>
    <property type="match status" value="1"/>
</dbReference>
<keyword evidence="8 9" id="KW-0472">Membrane</keyword>
<evidence type="ECO:0000256" key="9">
    <source>
        <dbReference type="RuleBase" id="RU362122"/>
    </source>
</evidence>
<evidence type="ECO:0000256" key="8">
    <source>
        <dbReference type="ARBA" id="ARBA00023136"/>
    </source>
</evidence>
<dbReference type="InterPro" id="IPR004685">
    <property type="entry name" value="Brnchd-chn_aa_trnsp_Livcs"/>
</dbReference>
<accession>A0A9D2R3N3</accession>
<dbReference type="Pfam" id="PF05525">
    <property type="entry name" value="Branch_AA_trans"/>
    <property type="match status" value="1"/>
</dbReference>
<dbReference type="PANTHER" id="PTHR30588:SF0">
    <property type="entry name" value="BRANCHED-CHAIN AMINO ACID PERMEASE BRNQ"/>
    <property type="match status" value="1"/>
</dbReference>
<dbReference type="GO" id="GO:0015190">
    <property type="term" value="F:L-leucine transmembrane transporter activity"/>
    <property type="evidence" value="ECO:0007669"/>
    <property type="project" value="TreeGrafter"/>
</dbReference>
<dbReference type="Proteomes" id="UP000823897">
    <property type="component" value="Unassembled WGS sequence"/>
</dbReference>
<feature type="transmembrane region" description="Helical" evidence="9">
    <location>
        <begin position="425"/>
        <end position="445"/>
    </location>
</feature>
<name>A0A9D2R3N3_9FIRM</name>
<feature type="transmembrane region" description="Helical" evidence="9">
    <location>
        <begin position="353"/>
        <end position="371"/>
    </location>
</feature>
<feature type="transmembrane region" description="Helical" evidence="9">
    <location>
        <begin position="85"/>
        <end position="110"/>
    </location>
</feature>
<protein>
    <recommendedName>
        <fullName evidence="9">Branched-chain amino acid transport system carrier protein</fullName>
    </recommendedName>
</protein>
<evidence type="ECO:0000256" key="4">
    <source>
        <dbReference type="ARBA" id="ARBA00022475"/>
    </source>
</evidence>
<feature type="transmembrane region" description="Helical" evidence="9">
    <location>
        <begin position="234"/>
        <end position="259"/>
    </location>
</feature>
<dbReference type="GO" id="GO:0015820">
    <property type="term" value="P:L-leucine transport"/>
    <property type="evidence" value="ECO:0007669"/>
    <property type="project" value="TreeGrafter"/>
</dbReference>
<organism evidence="10 11">
    <name type="scientific">Candidatus Mediterraneibacter tabaqchaliae</name>
    <dbReference type="NCBI Taxonomy" id="2838689"/>
    <lineage>
        <taxon>Bacteria</taxon>
        <taxon>Bacillati</taxon>
        <taxon>Bacillota</taxon>
        <taxon>Clostridia</taxon>
        <taxon>Lachnospirales</taxon>
        <taxon>Lachnospiraceae</taxon>
        <taxon>Mediterraneibacter</taxon>
    </lineage>
</organism>
<feature type="transmembrane region" description="Helical" evidence="9">
    <location>
        <begin position="383"/>
        <end position="405"/>
    </location>
</feature>
<evidence type="ECO:0000313" key="11">
    <source>
        <dbReference type="Proteomes" id="UP000823897"/>
    </source>
</evidence>
<evidence type="ECO:0000256" key="5">
    <source>
        <dbReference type="ARBA" id="ARBA00022692"/>
    </source>
</evidence>
<reference evidence="10" key="2">
    <citation type="submission" date="2021-04" db="EMBL/GenBank/DDBJ databases">
        <authorList>
            <person name="Gilroy R."/>
        </authorList>
    </citation>
    <scope>NUCLEOTIDE SEQUENCE</scope>
    <source>
        <strain evidence="10">ChiGjej3B3-11674</strain>
    </source>
</reference>
<feature type="transmembrane region" description="Helical" evidence="9">
    <location>
        <begin position="204"/>
        <end position="222"/>
    </location>
</feature>
<feature type="transmembrane region" description="Helical" evidence="9">
    <location>
        <begin position="41"/>
        <end position="65"/>
    </location>
</feature>
<dbReference type="PANTHER" id="PTHR30588">
    <property type="entry name" value="BRANCHED-CHAIN AMINO ACID TRANSPORT SYSTEM 2 CARRIER PROTEIN"/>
    <property type="match status" value="1"/>
</dbReference>
<keyword evidence="5 9" id="KW-0812">Transmembrane</keyword>
<comment type="function">
    <text evidence="9">Component of the transport system for branched-chain amino acids.</text>
</comment>
<keyword evidence="6 9" id="KW-0029">Amino-acid transport</keyword>
<dbReference type="EMBL" id="DWUV01000128">
    <property type="protein sequence ID" value="HJD34247.1"/>
    <property type="molecule type" value="Genomic_DNA"/>
</dbReference>
<dbReference type="AlphaFoldDB" id="A0A9D2R3N3"/>